<dbReference type="AlphaFoldDB" id="I2H795"/>
<dbReference type="InParanoid" id="I2H795"/>
<dbReference type="SUPFAM" id="SSF52218">
    <property type="entry name" value="Flavoproteins"/>
    <property type="match status" value="1"/>
</dbReference>
<dbReference type="KEGG" id="tbl:TBLA_0G03100"/>
<dbReference type="InterPro" id="IPR010089">
    <property type="entry name" value="Flavoprotein_WrbA-like"/>
</dbReference>
<dbReference type="GO" id="GO:0010181">
    <property type="term" value="F:FMN binding"/>
    <property type="evidence" value="ECO:0007669"/>
    <property type="project" value="InterPro"/>
</dbReference>
<evidence type="ECO:0000256" key="1">
    <source>
        <dbReference type="ARBA" id="ARBA00006961"/>
    </source>
</evidence>
<protein>
    <recommendedName>
        <fullName evidence="2">Flavodoxin-like domain-containing protein</fullName>
    </recommendedName>
</protein>
<dbReference type="RefSeq" id="XP_004181766.1">
    <property type="nucleotide sequence ID" value="XM_004181718.1"/>
</dbReference>
<dbReference type="InterPro" id="IPR008254">
    <property type="entry name" value="Flavodoxin/NO_synth"/>
</dbReference>
<comment type="similarity">
    <text evidence="1">Belongs to the WrbA family.</text>
</comment>
<dbReference type="OMA" id="KFADGNP"/>
<accession>I2H795</accession>
<dbReference type="GO" id="GO:0016020">
    <property type="term" value="C:membrane"/>
    <property type="evidence" value="ECO:0007669"/>
    <property type="project" value="TreeGrafter"/>
</dbReference>
<dbReference type="InterPro" id="IPR005025">
    <property type="entry name" value="FMN_Rdtase-like_dom"/>
</dbReference>
<dbReference type="FunFam" id="3.40.50.360:FF:000001">
    <property type="entry name" value="NAD(P)H dehydrogenase (Quinone) FQR1-like"/>
    <property type="match status" value="1"/>
</dbReference>
<dbReference type="PROSITE" id="PS50902">
    <property type="entry name" value="FLAVODOXIN_LIKE"/>
    <property type="match status" value="1"/>
</dbReference>
<dbReference type="InterPro" id="IPR029039">
    <property type="entry name" value="Flavoprotein-like_sf"/>
</dbReference>
<dbReference type="PANTHER" id="PTHR30546:SF23">
    <property type="entry name" value="FLAVOPROTEIN-LIKE PROTEIN YCP4-RELATED"/>
    <property type="match status" value="1"/>
</dbReference>
<dbReference type="Proteomes" id="UP000002866">
    <property type="component" value="Chromosome 7"/>
</dbReference>
<evidence type="ECO:0000313" key="4">
    <source>
        <dbReference type="Proteomes" id="UP000002866"/>
    </source>
</evidence>
<evidence type="ECO:0000313" key="3">
    <source>
        <dbReference type="EMBL" id="CCH62247.1"/>
    </source>
</evidence>
<reference evidence="3 4" key="1">
    <citation type="journal article" date="2011" name="Proc. Natl. Acad. Sci. U.S.A.">
        <title>Evolutionary erosion of yeast sex chromosomes by mating-type switching accidents.</title>
        <authorList>
            <person name="Gordon J.L."/>
            <person name="Armisen D."/>
            <person name="Proux-Wera E."/>
            <person name="Oheigeartaigh S.S."/>
            <person name="Byrne K.P."/>
            <person name="Wolfe K.H."/>
        </authorList>
    </citation>
    <scope>NUCLEOTIDE SEQUENCE [LARGE SCALE GENOMIC DNA]</scope>
    <source>
        <strain evidence="4">ATCC 34711 / CBS 6284 / DSM 70876 / NBRC 10599 / NRRL Y-10934 / UCD 77-7</strain>
    </source>
</reference>
<dbReference type="EMBL" id="HE806322">
    <property type="protein sequence ID" value="CCH62247.1"/>
    <property type="molecule type" value="Genomic_DNA"/>
</dbReference>
<name>I2H795_HENB6</name>
<dbReference type="FunCoup" id="I2H795">
    <property type="interactions" value="450"/>
</dbReference>
<dbReference type="GO" id="GO:0160020">
    <property type="term" value="P:positive regulation of ferroptosis"/>
    <property type="evidence" value="ECO:0007669"/>
    <property type="project" value="UniProtKB-ARBA"/>
</dbReference>
<dbReference type="NCBIfam" id="TIGR01755">
    <property type="entry name" value="flav_wrbA"/>
    <property type="match status" value="1"/>
</dbReference>
<dbReference type="eggNOG" id="KOG3135">
    <property type="taxonomic scope" value="Eukaryota"/>
</dbReference>
<dbReference type="GeneID" id="14497379"/>
<dbReference type="OrthoDB" id="504689at2759"/>
<keyword evidence="4" id="KW-1185">Reference proteome</keyword>
<dbReference type="NCBIfam" id="NF002999">
    <property type="entry name" value="PRK03767.1"/>
    <property type="match status" value="1"/>
</dbReference>
<proteinExistence type="inferred from homology"/>
<dbReference type="PANTHER" id="PTHR30546">
    <property type="entry name" value="FLAVODOXIN-RELATED PROTEIN WRBA-RELATED"/>
    <property type="match status" value="1"/>
</dbReference>
<organism evidence="3 4">
    <name type="scientific">Henningerozyma blattae (strain ATCC 34711 / CBS 6284 / DSM 70876 / NBRC 10599 / NRRL Y-10934 / UCD 77-7)</name>
    <name type="common">Yeast</name>
    <name type="synonym">Tetrapisispora blattae</name>
    <dbReference type="NCBI Taxonomy" id="1071380"/>
    <lineage>
        <taxon>Eukaryota</taxon>
        <taxon>Fungi</taxon>
        <taxon>Dikarya</taxon>
        <taxon>Ascomycota</taxon>
        <taxon>Saccharomycotina</taxon>
        <taxon>Saccharomycetes</taxon>
        <taxon>Saccharomycetales</taxon>
        <taxon>Saccharomycetaceae</taxon>
        <taxon>Henningerozyma</taxon>
    </lineage>
</organism>
<dbReference type="Pfam" id="PF03358">
    <property type="entry name" value="FMN_red"/>
    <property type="match status" value="1"/>
</dbReference>
<dbReference type="GO" id="GO:0032126">
    <property type="term" value="C:eisosome"/>
    <property type="evidence" value="ECO:0007669"/>
    <property type="project" value="UniProtKB-ARBA"/>
</dbReference>
<dbReference type="Gene3D" id="3.40.50.360">
    <property type="match status" value="1"/>
</dbReference>
<dbReference type="GO" id="GO:0003955">
    <property type="term" value="F:NAD(P)H dehydrogenase (quinone) activity"/>
    <property type="evidence" value="ECO:0007669"/>
    <property type="project" value="InterPro"/>
</dbReference>
<sequence>MAQKVAIIIYSMYGHVAEMAEAEKKGIIRAGGQAQIYQVPETLSPDVLKLMHAAPKPNYPIATKETLTEYDHFLFGIPTRFGNFPAQWKAFWDQTGGLWAGGALHGKTVGMFVSTGTGGGNESTIMNCLSTIVHHGMIFVPLGYKTAFPQLTNLEEPHGGSPWGAGTFAGADGSRMPTDLELKIASIQGEAFYSTIANM</sequence>
<dbReference type="HOGENOM" id="CLU_051402_0_1_1"/>
<feature type="domain" description="Flavodoxin-like" evidence="2">
    <location>
        <begin position="5"/>
        <end position="192"/>
    </location>
</feature>
<dbReference type="STRING" id="1071380.I2H795"/>
<evidence type="ECO:0000259" key="2">
    <source>
        <dbReference type="PROSITE" id="PS50902"/>
    </source>
</evidence>
<gene>
    <name evidence="3" type="primary">TBLA0G03100</name>
    <name evidence="3" type="ORF">TBLA_0G03100</name>
</gene>